<evidence type="ECO:0000313" key="3">
    <source>
        <dbReference type="Proteomes" id="UP001420932"/>
    </source>
</evidence>
<evidence type="ECO:0000313" key="2">
    <source>
        <dbReference type="EMBL" id="KAK9113883.1"/>
    </source>
</evidence>
<feature type="compositionally biased region" description="Basic and acidic residues" evidence="1">
    <location>
        <begin position="16"/>
        <end position="29"/>
    </location>
</feature>
<keyword evidence="3" id="KW-1185">Reference proteome</keyword>
<protein>
    <submittedName>
        <fullName evidence="2">Uncharacterized protein</fullName>
    </submittedName>
</protein>
<gene>
    <name evidence="2" type="ORF">Syun_020680</name>
</gene>
<reference evidence="2 3" key="1">
    <citation type="submission" date="2024-01" db="EMBL/GenBank/DDBJ databases">
        <title>Genome assemblies of Stephania.</title>
        <authorList>
            <person name="Yang L."/>
        </authorList>
    </citation>
    <scope>NUCLEOTIDE SEQUENCE [LARGE SCALE GENOMIC DNA]</scope>
    <source>
        <strain evidence="2">YNDBR</strain>
        <tissue evidence="2">Leaf</tissue>
    </source>
</reference>
<sequence>MSNRGRGGRRPPTTSYRKEKEQEKVDLKGNGKIGRGRAKKVELHDECSNINMQRHSDLVVARGEDEAQASESSSSDSSALADTTSSDHNVGGSTSGGGAHMRECHMGRGKCVLLSPVVPKMDRC</sequence>
<feature type="region of interest" description="Disordered" evidence="1">
    <location>
        <begin position="1"/>
        <end position="103"/>
    </location>
</feature>
<proteinExistence type="predicted"/>
<dbReference type="AlphaFoldDB" id="A0AAP0IF24"/>
<evidence type="ECO:0000256" key="1">
    <source>
        <dbReference type="SAM" id="MobiDB-lite"/>
    </source>
</evidence>
<accession>A0AAP0IF24</accession>
<feature type="compositionally biased region" description="Low complexity" evidence="1">
    <location>
        <begin position="69"/>
        <end position="87"/>
    </location>
</feature>
<dbReference type="Proteomes" id="UP001420932">
    <property type="component" value="Unassembled WGS sequence"/>
</dbReference>
<dbReference type="EMBL" id="JBBNAF010000009">
    <property type="protein sequence ID" value="KAK9113883.1"/>
    <property type="molecule type" value="Genomic_DNA"/>
</dbReference>
<organism evidence="2 3">
    <name type="scientific">Stephania yunnanensis</name>
    <dbReference type="NCBI Taxonomy" id="152371"/>
    <lineage>
        <taxon>Eukaryota</taxon>
        <taxon>Viridiplantae</taxon>
        <taxon>Streptophyta</taxon>
        <taxon>Embryophyta</taxon>
        <taxon>Tracheophyta</taxon>
        <taxon>Spermatophyta</taxon>
        <taxon>Magnoliopsida</taxon>
        <taxon>Ranunculales</taxon>
        <taxon>Menispermaceae</taxon>
        <taxon>Menispermoideae</taxon>
        <taxon>Cissampelideae</taxon>
        <taxon>Stephania</taxon>
    </lineage>
</organism>
<feature type="compositionally biased region" description="Basic and acidic residues" evidence="1">
    <location>
        <begin position="54"/>
        <end position="65"/>
    </location>
</feature>
<comment type="caution">
    <text evidence="2">The sequence shown here is derived from an EMBL/GenBank/DDBJ whole genome shotgun (WGS) entry which is preliminary data.</text>
</comment>
<name>A0AAP0IF24_9MAGN</name>